<dbReference type="EMBL" id="AP024412">
    <property type="protein sequence ID" value="BCR35181.1"/>
    <property type="molecule type" value="Genomic_DNA"/>
</dbReference>
<dbReference type="KEGG" id="manr:MPAN_000740"/>
<evidence type="ECO:0000313" key="1">
    <source>
        <dbReference type="EMBL" id="BCR35181.1"/>
    </source>
</evidence>
<dbReference type="Proteomes" id="UP000620133">
    <property type="component" value="Chromosome"/>
</dbReference>
<organism evidence="1 2">
    <name type="scientific">Mariniplasma anaerobium</name>
    <dbReference type="NCBI Taxonomy" id="2735436"/>
    <lineage>
        <taxon>Bacteria</taxon>
        <taxon>Bacillati</taxon>
        <taxon>Mycoplasmatota</taxon>
        <taxon>Mollicutes</taxon>
        <taxon>Acholeplasmatales</taxon>
        <taxon>Acholeplasmataceae</taxon>
        <taxon>Mariniplasma</taxon>
    </lineage>
</organism>
<reference evidence="1" key="1">
    <citation type="submission" date="2021-01" db="EMBL/GenBank/DDBJ databases">
        <title>Draft genome sequence of Acholeplasmataceae bacterium strain Mahy22.</title>
        <authorList>
            <person name="Watanabe M."/>
            <person name="Kojima H."/>
            <person name="Fukui M."/>
        </authorList>
    </citation>
    <scope>NUCLEOTIDE SEQUENCE</scope>
    <source>
        <strain evidence="1">Mahy22</strain>
    </source>
</reference>
<keyword evidence="2" id="KW-1185">Reference proteome</keyword>
<name>A0A7U9TK11_9MOLU</name>
<protein>
    <submittedName>
        <fullName evidence="1">Uncharacterized protein</fullName>
    </submittedName>
</protein>
<proteinExistence type="predicted"/>
<gene>
    <name evidence="1" type="ORF">MPAN_000740</name>
</gene>
<evidence type="ECO:0000313" key="2">
    <source>
        <dbReference type="Proteomes" id="UP000620133"/>
    </source>
</evidence>
<sequence length="130" mass="14551">MENLLKTILKNPIGAIIVSLFLFVYVPGLRVYIAVAVVVILIITLGKNGFVIYFAYSSLGALLSMLLSFFNETSNFYQQLYVSVNLLTFATLGTIIDLIFYIESSGWGWFENLWAFIGFGAIAFLIQKLT</sequence>
<accession>A0A7U9TK11</accession>
<dbReference type="AlphaFoldDB" id="A0A7U9TK11"/>